<feature type="region of interest" description="Disordered" evidence="1">
    <location>
        <begin position="100"/>
        <end position="130"/>
    </location>
</feature>
<organism evidence="2 3">
    <name type="scientific">Eimeria tenella</name>
    <name type="common">Coccidian parasite</name>
    <dbReference type="NCBI Taxonomy" id="5802"/>
    <lineage>
        <taxon>Eukaryota</taxon>
        <taxon>Sar</taxon>
        <taxon>Alveolata</taxon>
        <taxon>Apicomplexa</taxon>
        <taxon>Conoidasida</taxon>
        <taxon>Coccidia</taxon>
        <taxon>Eucoccidiorida</taxon>
        <taxon>Eimeriorina</taxon>
        <taxon>Eimeriidae</taxon>
        <taxon>Eimeria</taxon>
    </lineage>
</organism>
<dbReference type="GeneID" id="25254009"/>
<feature type="compositionally biased region" description="Basic and acidic residues" evidence="1">
    <location>
        <begin position="40"/>
        <end position="52"/>
    </location>
</feature>
<dbReference type="RefSeq" id="XP_013230682.1">
    <property type="nucleotide sequence ID" value="XM_013375228.1"/>
</dbReference>
<dbReference type="VEuPathDB" id="ToxoDB:ETH_00024485"/>
<dbReference type="OrthoDB" id="345648at2759"/>
<dbReference type="VEuPathDB" id="ToxoDB:ETH2_1568400"/>
<reference evidence="2" key="2">
    <citation type="submission" date="2013-10" db="EMBL/GenBank/DDBJ databases">
        <authorList>
            <person name="Aslett M."/>
        </authorList>
    </citation>
    <scope>NUCLEOTIDE SEQUENCE [LARGE SCALE GENOMIC DNA]</scope>
    <source>
        <strain evidence="2">Houghton</strain>
    </source>
</reference>
<dbReference type="Proteomes" id="UP000030747">
    <property type="component" value="Unassembled WGS sequence"/>
</dbReference>
<name>U6KUA9_EIMTE</name>
<proteinExistence type="predicted"/>
<feature type="compositionally biased region" description="Pro residues" evidence="1">
    <location>
        <begin position="8"/>
        <end position="19"/>
    </location>
</feature>
<dbReference type="AlphaFoldDB" id="U6KUA9"/>
<dbReference type="EMBL" id="HG674763">
    <property type="protein sequence ID" value="CDJ39929.1"/>
    <property type="molecule type" value="Genomic_DNA"/>
</dbReference>
<keyword evidence="3" id="KW-1185">Reference proteome</keyword>
<evidence type="ECO:0000313" key="2">
    <source>
        <dbReference type="EMBL" id="CDJ39929.1"/>
    </source>
</evidence>
<protein>
    <submittedName>
        <fullName evidence="2">Uncharacterized protein</fullName>
    </submittedName>
</protein>
<evidence type="ECO:0000256" key="1">
    <source>
        <dbReference type="SAM" id="MobiDB-lite"/>
    </source>
</evidence>
<evidence type="ECO:0000313" key="3">
    <source>
        <dbReference type="Proteomes" id="UP000030747"/>
    </source>
</evidence>
<gene>
    <name evidence="2" type="ORF">ETH_00024485</name>
</gene>
<sequence length="241" mass="26560">MDSGSPSSPQPPQGSPPASQPTANEGATEEAPKRASSIRKSNDGGVVERRPPEQIVVGEIRQNLDDLKSAILSYYSRLYSQPGRSIEERLDRLAAPPFSNTVKMGRLPPANKASSRPKRQSSFPVPPPNTCFDFLAEDQRDGTATRQTDLQRDPNLQKRFYGISQLPGDKPSSGMKGHSNLLGRQLGEARGGQINELLQDLRSKCTAASARLNTLADQLEREVEDPDLREWEYTTYPEVCL</sequence>
<accession>U6KUA9</accession>
<reference evidence="2" key="1">
    <citation type="submission" date="2013-10" db="EMBL/GenBank/DDBJ databases">
        <title>Genomic analysis of the causative agents of coccidiosis in chickens.</title>
        <authorList>
            <person name="Reid A.J."/>
            <person name="Blake D."/>
            <person name="Billington K."/>
            <person name="Browne H."/>
            <person name="Dunn M."/>
            <person name="Hung S."/>
            <person name="Kawahara F."/>
            <person name="Miranda-Saavedra D."/>
            <person name="Mourier T."/>
            <person name="Nagra H."/>
            <person name="Otto T.D."/>
            <person name="Rawlings N."/>
            <person name="Sanchez A."/>
            <person name="Sanders M."/>
            <person name="Subramaniam C."/>
            <person name="Tay Y."/>
            <person name="Dear P."/>
            <person name="Doerig C."/>
            <person name="Gruber A."/>
            <person name="Parkinson J."/>
            <person name="Shirley M."/>
            <person name="Wan K.L."/>
            <person name="Berriman M."/>
            <person name="Tomley F."/>
            <person name="Pain A."/>
        </authorList>
    </citation>
    <scope>NUCLEOTIDE SEQUENCE [LARGE SCALE GENOMIC DNA]</scope>
    <source>
        <strain evidence="2">Houghton</strain>
    </source>
</reference>
<feature type="region of interest" description="Disordered" evidence="1">
    <location>
        <begin position="1"/>
        <end position="55"/>
    </location>
</feature>